<proteinExistence type="predicted"/>
<dbReference type="InterPro" id="IPR007160">
    <property type="entry name" value="DUF362"/>
</dbReference>
<accession>D6STG6</accession>
<dbReference type="Pfam" id="PF12838">
    <property type="entry name" value="Fer4_7"/>
    <property type="match status" value="1"/>
</dbReference>
<dbReference type="GO" id="GO:0051539">
    <property type="term" value="F:4 iron, 4 sulfur cluster binding"/>
    <property type="evidence" value="ECO:0007669"/>
    <property type="project" value="UniProtKB-KW"/>
</dbReference>
<comment type="caution">
    <text evidence="6">The sequence shown here is derived from an EMBL/GenBank/DDBJ whole genome shotgun (WGS) entry which is preliminary data.</text>
</comment>
<keyword evidence="3" id="KW-0408">Iron</keyword>
<dbReference type="PROSITE" id="PS51379">
    <property type="entry name" value="4FE4S_FER_2"/>
    <property type="match status" value="2"/>
</dbReference>
<evidence type="ECO:0000256" key="1">
    <source>
        <dbReference type="ARBA" id="ARBA00022485"/>
    </source>
</evidence>
<evidence type="ECO:0000313" key="6">
    <source>
        <dbReference type="EMBL" id="EFI33982.1"/>
    </source>
</evidence>
<dbReference type="OrthoDB" id="9781559at2"/>
<feature type="domain" description="4Fe-4S ferredoxin-type" evidence="5">
    <location>
        <begin position="185"/>
        <end position="213"/>
    </location>
</feature>
<evidence type="ECO:0000259" key="5">
    <source>
        <dbReference type="PROSITE" id="PS51379"/>
    </source>
</evidence>
<name>D6STG6_9BACT</name>
<dbReference type="Gene3D" id="3.30.70.20">
    <property type="match status" value="1"/>
</dbReference>
<keyword evidence="2" id="KW-0479">Metal-binding</keyword>
<evidence type="ECO:0000256" key="3">
    <source>
        <dbReference type="ARBA" id="ARBA00023004"/>
    </source>
</evidence>
<dbReference type="PANTHER" id="PTHR24960:SF83">
    <property type="entry name" value="4FE-4S FERREDOXIN-TYPE DOMAIN-CONTAINING PROTEIN"/>
    <property type="match status" value="1"/>
</dbReference>
<dbReference type="InterPro" id="IPR050157">
    <property type="entry name" value="PSI_iron-sulfur_center"/>
</dbReference>
<dbReference type="eggNOG" id="COG2768">
    <property type="taxonomic scope" value="Bacteria"/>
</dbReference>
<dbReference type="GO" id="GO:0046872">
    <property type="term" value="F:metal ion binding"/>
    <property type="evidence" value="ECO:0007669"/>
    <property type="project" value="UniProtKB-KW"/>
</dbReference>
<dbReference type="SUPFAM" id="SSF54862">
    <property type="entry name" value="4Fe-4S ferredoxins"/>
    <property type="match status" value="1"/>
</dbReference>
<dbReference type="Gene3D" id="3.40.50.11440">
    <property type="match status" value="1"/>
</dbReference>
<gene>
    <name evidence="6" type="ORF">Dthio_PD1321</name>
</gene>
<protein>
    <submittedName>
        <fullName evidence="6">4Fe-4S ferredoxin iron-sulfur binding domain protein</fullName>
    </submittedName>
</protein>
<evidence type="ECO:0000313" key="7">
    <source>
        <dbReference type="Proteomes" id="UP000005496"/>
    </source>
</evidence>
<keyword evidence="1" id="KW-0004">4Fe-4S</keyword>
<feature type="domain" description="4Fe-4S ferredoxin-type" evidence="5">
    <location>
        <begin position="214"/>
        <end position="243"/>
    </location>
</feature>
<keyword evidence="7" id="KW-1185">Reference proteome</keyword>
<dbReference type="Pfam" id="PF04015">
    <property type="entry name" value="DUF362"/>
    <property type="match status" value="1"/>
</dbReference>
<dbReference type="RefSeq" id="WP_008871331.1">
    <property type="nucleotide sequence ID" value="NZ_ACJN02000003.1"/>
</dbReference>
<dbReference type="EMBL" id="ACJN02000003">
    <property type="protein sequence ID" value="EFI33982.1"/>
    <property type="molecule type" value="Genomic_DNA"/>
</dbReference>
<sequence>MSKVYFWNLRASRKMPYDLRLKKLLKKIDLGSMLEPGMLTAVKIHFGEGGTTGFVSPLWVRPVVEFIKKTGARPFLTDTNTLYVGNRGEAVSHHMQAAMHGFDPNVLGAPVIIADGLRSNNQRRVSFEGRHLSEFYLAGDIMDADFMVNVSHFKGHELSGFGGALKNLAMGCATRQGKMHQHSGLAPKVDDSHCQGCGLCMQVCASGALTLVDEKVRMDPEKCVGCAACILVCKTGALQINWETEGNAFLERMMEYSAAVLSRKKDRCVHINYIFNVTPDCDCPGFSDAPLCPDLGVLASLDPVALDRACLDLVNQAQPLHPSALPKDITPGQDKFTAAHPKTNGSHALDYAHDLGLGSQSYELAGI</sequence>
<dbReference type="PANTHER" id="PTHR24960">
    <property type="entry name" value="PHOTOSYSTEM I IRON-SULFUR CENTER-RELATED"/>
    <property type="match status" value="1"/>
</dbReference>
<evidence type="ECO:0000256" key="2">
    <source>
        <dbReference type="ARBA" id="ARBA00022723"/>
    </source>
</evidence>
<reference evidence="6" key="1">
    <citation type="submission" date="2010-05" db="EMBL/GenBank/DDBJ databases">
        <title>The draft genome of Desulfonatronospira thiodismutans ASO3-1.</title>
        <authorList>
            <consortium name="US DOE Joint Genome Institute (JGI-PGF)"/>
            <person name="Lucas S."/>
            <person name="Copeland A."/>
            <person name="Lapidus A."/>
            <person name="Cheng J.-F."/>
            <person name="Bruce D."/>
            <person name="Goodwin L."/>
            <person name="Pitluck S."/>
            <person name="Chertkov O."/>
            <person name="Brettin T."/>
            <person name="Detter J.C."/>
            <person name="Han C."/>
            <person name="Land M.L."/>
            <person name="Hauser L."/>
            <person name="Kyrpides N."/>
            <person name="Mikhailova N."/>
            <person name="Muyzer G."/>
            <person name="Woyke T."/>
        </authorList>
    </citation>
    <scope>NUCLEOTIDE SEQUENCE [LARGE SCALE GENOMIC DNA]</scope>
    <source>
        <strain evidence="6">ASO3-1</strain>
    </source>
</reference>
<dbReference type="Proteomes" id="UP000005496">
    <property type="component" value="Unassembled WGS sequence"/>
</dbReference>
<dbReference type="InterPro" id="IPR017896">
    <property type="entry name" value="4Fe4S_Fe-S-bd"/>
</dbReference>
<organism evidence="6 7">
    <name type="scientific">Desulfonatronospira thiodismutans ASO3-1</name>
    <dbReference type="NCBI Taxonomy" id="555779"/>
    <lineage>
        <taxon>Bacteria</taxon>
        <taxon>Pseudomonadati</taxon>
        <taxon>Thermodesulfobacteriota</taxon>
        <taxon>Desulfovibrionia</taxon>
        <taxon>Desulfovibrionales</taxon>
        <taxon>Desulfonatronovibrionaceae</taxon>
        <taxon>Desulfonatronospira</taxon>
    </lineage>
</organism>
<evidence type="ECO:0000256" key="4">
    <source>
        <dbReference type="ARBA" id="ARBA00023014"/>
    </source>
</evidence>
<keyword evidence="4" id="KW-0411">Iron-sulfur</keyword>
<dbReference type="AlphaFoldDB" id="D6STG6"/>